<dbReference type="KEGG" id="lzh:D1B17_07595"/>
<evidence type="ECO:0000313" key="2">
    <source>
        <dbReference type="Proteomes" id="UP000267208"/>
    </source>
</evidence>
<evidence type="ECO:0008006" key="3">
    <source>
        <dbReference type="Google" id="ProtNLM"/>
    </source>
</evidence>
<dbReference type="SUPFAM" id="SSF51126">
    <property type="entry name" value="Pectin lyase-like"/>
    <property type="match status" value="1"/>
</dbReference>
<reference evidence="2" key="1">
    <citation type="submission" date="2018-08" db="EMBL/GenBank/DDBJ databases">
        <title>Genome of Lactobacillus sp. HBUAS52074.</title>
        <authorList>
            <person name="Guo Z."/>
            <person name="Zhang Z.D."/>
        </authorList>
    </citation>
    <scope>NUCLEOTIDE SEQUENCE [LARGE SCALE GENOMIC DNA]</scope>
    <source>
        <strain evidence="2">HBUAS52074</strain>
    </source>
</reference>
<sequence length="273" mass="30760">MKYLVGDQDNNDNQLTQAIINAKDGDIIELLPGVYFSSTNPFICNIARNITLVGKTTNKNDVRLYCSFTVGNQNIVIFKNMAITYTANEDNTLSAYDGARIYGDNISINRQTSDDWDTIYGKDAYFSFKNSQILTGKKVKAIGLSMEDSQLFADNTSIQLLLQKHSRAYLKDSIIYHKLELRLTSKLNFRNLTVDATESPTKNDLAVKGYSDMNGQDLIFVKENPAIRIVKSKFNVNNFQPMSNEIHFKFDDVSKIEADGKVPFNEGPSDSKK</sequence>
<dbReference type="AlphaFoldDB" id="A0A386PUC7"/>
<evidence type="ECO:0000313" key="1">
    <source>
        <dbReference type="EMBL" id="AYE38509.1"/>
    </source>
</evidence>
<dbReference type="EMBL" id="CP031933">
    <property type="protein sequence ID" value="AYE38509.1"/>
    <property type="molecule type" value="Genomic_DNA"/>
</dbReference>
<gene>
    <name evidence="1" type="ORF">D1B17_07595</name>
</gene>
<dbReference type="RefSeq" id="WP_120142753.1">
    <property type="nucleotide sequence ID" value="NZ_CP031933.2"/>
</dbReference>
<accession>A0A386PUC7</accession>
<name>A0A386PUC7_9LACO</name>
<dbReference type="Proteomes" id="UP000267208">
    <property type="component" value="Chromosome"/>
</dbReference>
<dbReference type="OrthoDB" id="2326185at2"/>
<protein>
    <recommendedName>
        <fullName evidence="3">DUF1565 domain-containing protein</fullName>
    </recommendedName>
</protein>
<organism evidence="1 2">
    <name type="scientific">Companilactobacillus zhachilii</name>
    <dbReference type="NCBI Taxonomy" id="2304606"/>
    <lineage>
        <taxon>Bacteria</taxon>
        <taxon>Bacillati</taxon>
        <taxon>Bacillota</taxon>
        <taxon>Bacilli</taxon>
        <taxon>Lactobacillales</taxon>
        <taxon>Lactobacillaceae</taxon>
        <taxon>Companilactobacillus</taxon>
    </lineage>
</organism>
<keyword evidence="2" id="KW-1185">Reference proteome</keyword>
<proteinExistence type="predicted"/>
<dbReference type="InterPro" id="IPR011050">
    <property type="entry name" value="Pectin_lyase_fold/virulence"/>
</dbReference>